<dbReference type="InterPro" id="IPR000620">
    <property type="entry name" value="EamA_dom"/>
</dbReference>
<evidence type="ECO:0000256" key="4">
    <source>
        <dbReference type="ARBA" id="ARBA00023136"/>
    </source>
</evidence>
<protein>
    <submittedName>
        <fullName evidence="7">DMT family transporter</fullName>
    </submittedName>
</protein>
<dbReference type="EMBL" id="JBDPZD010000002">
    <property type="protein sequence ID" value="MEO3691090.1"/>
    <property type="molecule type" value="Genomic_DNA"/>
</dbReference>
<feature type="domain" description="EamA" evidence="6">
    <location>
        <begin position="2"/>
        <end position="136"/>
    </location>
</feature>
<comment type="subcellular location">
    <subcellularLocation>
        <location evidence="1">Membrane</location>
        <topology evidence="1">Multi-pass membrane protein</topology>
    </subcellularLocation>
</comment>
<organism evidence="7 8">
    <name type="scientific">Roseateles paludis</name>
    <dbReference type="NCBI Taxonomy" id="3145238"/>
    <lineage>
        <taxon>Bacteria</taxon>
        <taxon>Pseudomonadati</taxon>
        <taxon>Pseudomonadota</taxon>
        <taxon>Betaproteobacteria</taxon>
        <taxon>Burkholderiales</taxon>
        <taxon>Sphaerotilaceae</taxon>
        <taxon>Roseateles</taxon>
    </lineage>
</organism>
<name>A0ABV0G037_9BURK</name>
<feature type="transmembrane region" description="Helical" evidence="5">
    <location>
        <begin position="204"/>
        <end position="224"/>
    </location>
</feature>
<sequence>MSASLLMVLASLLFAAMGVCVKLASSMYDATEIVMYRSLVGVLMVGALARWQGVSLRTQVPGMHVARSAAGVGALSLWFFAFGGLPLATAMTLNYMSSVWMALFLLGGAVFMGARNLDMRLFAAVLAGFVGVALVLRPSMGPQQAWPGVAGLLSGMLAALAYLQVTALGRAGEPELRVVFYFSCGGALAGAVMSLVLGDGLHTHTVHGAGLLLAVGTLASLAQLCITRAYAIGRPLVNACLHYLGIVFAYMLGVLFFHDPVTLSATLGMLLIIGAGVTATWLRGRLAPAPKDSQFNPSES</sequence>
<dbReference type="RefSeq" id="WP_347703933.1">
    <property type="nucleotide sequence ID" value="NZ_JBDPZD010000002.1"/>
</dbReference>
<evidence type="ECO:0000256" key="2">
    <source>
        <dbReference type="ARBA" id="ARBA00022692"/>
    </source>
</evidence>
<evidence type="ECO:0000259" key="6">
    <source>
        <dbReference type="Pfam" id="PF00892"/>
    </source>
</evidence>
<evidence type="ECO:0000313" key="8">
    <source>
        <dbReference type="Proteomes" id="UP001495147"/>
    </source>
</evidence>
<dbReference type="PANTHER" id="PTHR22911">
    <property type="entry name" value="ACYL-MALONYL CONDENSING ENZYME-RELATED"/>
    <property type="match status" value="1"/>
</dbReference>
<evidence type="ECO:0000256" key="3">
    <source>
        <dbReference type="ARBA" id="ARBA00022989"/>
    </source>
</evidence>
<evidence type="ECO:0000256" key="5">
    <source>
        <dbReference type="SAM" id="Phobius"/>
    </source>
</evidence>
<keyword evidence="4 5" id="KW-0472">Membrane</keyword>
<dbReference type="Pfam" id="PF00892">
    <property type="entry name" value="EamA"/>
    <property type="match status" value="1"/>
</dbReference>
<dbReference type="InterPro" id="IPR037185">
    <property type="entry name" value="EmrE-like"/>
</dbReference>
<feature type="transmembrane region" description="Helical" evidence="5">
    <location>
        <begin position="178"/>
        <end position="198"/>
    </location>
</feature>
<feature type="transmembrane region" description="Helical" evidence="5">
    <location>
        <begin position="121"/>
        <end position="139"/>
    </location>
</feature>
<accession>A0ABV0G037</accession>
<feature type="transmembrane region" description="Helical" evidence="5">
    <location>
        <begin position="95"/>
        <end position="114"/>
    </location>
</feature>
<evidence type="ECO:0000313" key="7">
    <source>
        <dbReference type="EMBL" id="MEO3691090.1"/>
    </source>
</evidence>
<gene>
    <name evidence="7" type="ORF">ABDJ85_06375</name>
</gene>
<dbReference type="Proteomes" id="UP001495147">
    <property type="component" value="Unassembled WGS sequence"/>
</dbReference>
<feature type="transmembrane region" description="Helical" evidence="5">
    <location>
        <begin position="65"/>
        <end position="89"/>
    </location>
</feature>
<comment type="caution">
    <text evidence="7">The sequence shown here is derived from an EMBL/GenBank/DDBJ whole genome shotgun (WGS) entry which is preliminary data.</text>
</comment>
<feature type="transmembrane region" description="Helical" evidence="5">
    <location>
        <begin position="34"/>
        <end position="53"/>
    </location>
</feature>
<keyword evidence="2 5" id="KW-0812">Transmembrane</keyword>
<keyword evidence="3 5" id="KW-1133">Transmembrane helix</keyword>
<dbReference type="SUPFAM" id="SSF103481">
    <property type="entry name" value="Multidrug resistance efflux transporter EmrE"/>
    <property type="match status" value="2"/>
</dbReference>
<feature type="transmembrane region" description="Helical" evidence="5">
    <location>
        <begin position="263"/>
        <end position="282"/>
    </location>
</feature>
<keyword evidence="8" id="KW-1185">Reference proteome</keyword>
<feature type="transmembrane region" description="Helical" evidence="5">
    <location>
        <begin position="236"/>
        <end position="257"/>
    </location>
</feature>
<proteinExistence type="predicted"/>
<feature type="transmembrane region" description="Helical" evidence="5">
    <location>
        <begin position="145"/>
        <end position="166"/>
    </location>
</feature>
<reference evidence="7 8" key="1">
    <citation type="submission" date="2024-05" db="EMBL/GenBank/DDBJ databases">
        <title>Roseateles sp. DJS-2-20 16S ribosomal RNA gene Genome sequencing and assembly.</title>
        <authorList>
            <person name="Woo H."/>
        </authorList>
    </citation>
    <scope>NUCLEOTIDE SEQUENCE [LARGE SCALE GENOMIC DNA]</scope>
    <source>
        <strain evidence="7 8">DJS-2-20</strain>
    </source>
</reference>
<evidence type="ECO:0000256" key="1">
    <source>
        <dbReference type="ARBA" id="ARBA00004141"/>
    </source>
</evidence>
<dbReference type="PANTHER" id="PTHR22911:SF6">
    <property type="entry name" value="SOLUTE CARRIER FAMILY 35 MEMBER G1"/>
    <property type="match status" value="1"/>
</dbReference>